<dbReference type="PRINTS" id="PR00454">
    <property type="entry name" value="ETSDOMAIN"/>
</dbReference>
<evidence type="ECO:0000259" key="8">
    <source>
        <dbReference type="PROSITE" id="PS51433"/>
    </source>
</evidence>
<dbReference type="PANTHER" id="PTHR11849:SF182">
    <property type="entry name" value="SAM POINTED DOMAIN-CONTAINING ETS TRANSCRIPTION FACTOR"/>
    <property type="match status" value="1"/>
</dbReference>
<dbReference type="SMART" id="SM00251">
    <property type="entry name" value="SAM_PNT"/>
    <property type="match status" value="1"/>
</dbReference>
<dbReference type="PROSITE" id="PS00346">
    <property type="entry name" value="ETS_DOMAIN_2"/>
    <property type="match status" value="1"/>
</dbReference>
<accession>A0A9N9QLK8</accession>
<dbReference type="InterPro" id="IPR003118">
    <property type="entry name" value="Pointed_dom"/>
</dbReference>
<evidence type="ECO:0000256" key="3">
    <source>
        <dbReference type="ARBA" id="ARBA00023125"/>
    </source>
</evidence>
<feature type="region of interest" description="Disordered" evidence="6">
    <location>
        <begin position="457"/>
        <end position="492"/>
    </location>
</feature>
<comment type="similarity">
    <text evidence="2 5">Belongs to the ETS family.</text>
</comment>
<feature type="region of interest" description="Disordered" evidence="6">
    <location>
        <begin position="116"/>
        <end position="154"/>
    </location>
</feature>
<evidence type="ECO:0008006" key="11">
    <source>
        <dbReference type="Google" id="ProtNLM"/>
    </source>
</evidence>
<dbReference type="GO" id="GO:0043565">
    <property type="term" value="F:sequence-specific DNA binding"/>
    <property type="evidence" value="ECO:0007669"/>
    <property type="project" value="InterPro"/>
</dbReference>
<evidence type="ECO:0000313" key="10">
    <source>
        <dbReference type="Proteomes" id="UP001152799"/>
    </source>
</evidence>
<dbReference type="AlphaFoldDB" id="A0A9N9QLK8"/>
<evidence type="ECO:0000256" key="4">
    <source>
        <dbReference type="ARBA" id="ARBA00023242"/>
    </source>
</evidence>
<dbReference type="SMART" id="SM00413">
    <property type="entry name" value="ETS"/>
    <property type="match status" value="1"/>
</dbReference>
<dbReference type="SUPFAM" id="SSF47769">
    <property type="entry name" value="SAM/Pointed domain"/>
    <property type="match status" value="1"/>
</dbReference>
<evidence type="ECO:0000313" key="9">
    <source>
        <dbReference type="EMBL" id="CAG9762523.1"/>
    </source>
</evidence>
<protein>
    <recommendedName>
        <fullName evidence="11">DNA-binding protein D-ETS-4</fullName>
    </recommendedName>
</protein>
<feature type="compositionally biased region" description="Polar residues" evidence="6">
    <location>
        <begin position="479"/>
        <end position="492"/>
    </location>
</feature>
<dbReference type="InterPro" id="IPR013761">
    <property type="entry name" value="SAM/pointed_sf"/>
</dbReference>
<name>A0A9N9QLK8_9CUCU</name>
<dbReference type="Pfam" id="PF00178">
    <property type="entry name" value="Ets"/>
    <property type="match status" value="1"/>
</dbReference>
<dbReference type="SUPFAM" id="SSF46785">
    <property type="entry name" value="Winged helix' DNA-binding domain"/>
    <property type="match status" value="1"/>
</dbReference>
<dbReference type="InterPro" id="IPR036390">
    <property type="entry name" value="WH_DNA-bd_sf"/>
</dbReference>
<organism evidence="9 10">
    <name type="scientific">Ceutorhynchus assimilis</name>
    <name type="common">cabbage seed weevil</name>
    <dbReference type="NCBI Taxonomy" id="467358"/>
    <lineage>
        <taxon>Eukaryota</taxon>
        <taxon>Metazoa</taxon>
        <taxon>Ecdysozoa</taxon>
        <taxon>Arthropoda</taxon>
        <taxon>Hexapoda</taxon>
        <taxon>Insecta</taxon>
        <taxon>Pterygota</taxon>
        <taxon>Neoptera</taxon>
        <taxon>Endopterygota</taxon>
        <taxon>Coleoptera</taxon>
        <taxon>Polyphaga</taxon>
        <taxon>Cucujiformia</taxon>
        <taxon>Curculionidae</taxon>
        <taxon>Ceutorhynchinae</taxon>
        <taxon>Ceutorhynchus</taxon>
    </lineage>
</organism>
<evidence type="ECO:0000256" key="2">
    <source>
        <dbReference type="ARBA" id="ARBA00005562"/>
    </source>
</evidence>
<dbReference type="PROSITE" id="PS00345">
    <property type="entry name" value="ETS_DOMAIN_1"/>
    <property type="match status" value="1"/>
</dbReference>
<evidence type="ECO:0000259" key="7">
    <source>
        <dbReference type="PROSITE" id="PS50061"/>
    </source>
</evidence>
<keyword evidence="3 5" id="KW-0238">DNA-binding</keyword>
<evidence type="ECO:0000256" key="6">
    <source>
        <dbReference type="SAM" id="MobiDB-lite"/>
    </source>
</evidence>
<feature type="domain" description="ETS" evidence="7">
    <location>
        <begin position="497"/>
        <end position="580"/>
    </location>
</feature>
<dbReference type="InterPro" id="IPR036388">
    <property type="entry name" value="WH-like_DNA-bd_sf"/>
</dbReference>
<feature type="compositionally biased region" description="Polar residues" evidence="6">
    <location>
        <begin position="139"/>
        <end position="154"/>
    </location>
</feature>
<feature type="compositionally biased region" description="Low complexity" evidence="6">
    <location>
        <begin position="120"/>
        <end position="138"/>
    </location>
</feature>
<dbReference type="InterPro" id="IPR000418">
    <property type="entry name" value="Ets_dom"/>
</dbReference>
<reference evidence="9" key="1">
    <citation type="submission" date="2022-01" db="EMBL/GenBank/DDBJ databases">
        <authorList>
            <person name="King R."/>
        </authorList>
    </citation>
    <scope>NUCLEOTIDE SEQUENCE</scope>
</reference>
<evidence type="ECO:0000256" key="1">
    <source>
        <dbReference type="ARBA" id="ARBA00004123"/>
    </source>
</evidence>
<proteinExistence type="inferred from homology"/>
<dbReference type="GO" id="GO:0005634">
    <property type="term" value="C:nucleus"/>
    <property type="evidence" value="ECO:0007669"/>
    <property type="project" value="UniProtKB-SubCell"/>
</dbReference>
<dbReference type="PANTHER" id="PTHR11849">
    <property type="entry name" value="ETS"/>
    <property type="match status" value="1"/>
</dbReference>
<dbReference type="OrthoDB" id="5961210at2759"/>
<dbReference type="GO" id="GO:0000981">
    <property type="term" value="F:DNA-binding transcription factor activity, RNA polymerase II-specific"/>
    <property type="evidence" value="ECO:0007669"/>
    <property type="project" value="TreeGrafter"/>
</dbReference>
<dbReference type="PROSITE" id="PS50061">
    <property type="entry name" value="ETS_DOMAIN_3"/>
    <property type="match status" value="1"/>
</dbReference>
<sequence>MVLADRQTTMESMPQTVPSAGFTPPCDYSNFAENFDLSLLPGGDQAFSISTQFYPINVNKLQQVQPKIFTTYYPSSPESQSLTDTEFSPDFQPDFQKLLGDDKKYLSPQSPIHLEVPQANSSSHHSNSGSLSPYSSNSQGLLSPNDQFSTYRDQTFYPSSPEYSLYTASPSSIYSKSPHEDYFQSGLIKKEDIRNSTSPLPNLSPFGIKEENYLSSFNTSSPVSPATSNYSNISSPERLPQQKDVIGLFEPQKQIKQESTVDFTQILNDIQCTETLRGLLNHKHVEPLPQTVPEAPKDHQLLRQFLRDTSFQKKFNIHPIDFTFVNEDIKMEEPEGNETNDLMMGCEDQISSENIEPVLNLAIEQMRKDVDDTCTSLGISHDPSKWSPADVLSWVRWTSRQYNCQEPMDESWNISGTDLLALSEKDFANRAPQGGMILHAQLEIWKAAYSEENKNWLPEQVPSNAPSGDVSEDEDDESQPTSDLSKPTTSTRTGSHIHLWQFLKELLSNSQTHGSCIRWLDRTKGIFKIEDSVKVARLWGKRKNRPAMNYDKLSRSIRQYYKKGIMKKTERSQRLVYQFCHPYNL</sequence>
<comment type="subcellular location">
    <subcellularLocation>
        <location evidence="1 5">Nucleus</location>
    </subcellularLocation>
</comment>
<dbReference type="Pfam" id="PF02198">
    <property type="entry name" value="SAM_PNT"/>
    <property type="match status" value="1"/>
</dbReference>
<dbReference type="GO" id="GO:0030154">
    <property type="term" value="P:cell differentiation"/>
    <property type="evidence" value="ECO:0007669"/>
    <property type="project" value="TreeGrafter"/>
</dbReference>
<dbReference type="FunFam" id="1.10.10.10:FF:000220">
    <property type="entry name" value="SAM pointed domain-containing Ets transcription factor"/>
    <property type="match status" value="1"/>
</dbReference>
<dbReference type="PROSITE" id="PS51433">
    <property type="entry name" value="PNT"/>
    <property type="match status" value="1"/>
</dbReference>
<dbReference type="Gene3D" id="1.10.150.50">
    <property type="entry name" value="Transcription Factor, Ets-1"/>
    <property type="match status" value="1"/>
</dbReference>
<dbReference type="Gene3D" id="1.10.10.10">
    <property type="entry name" value="Winged helix-like DNA-binding domain superfamily/Winged helix DNA-binding domain"/>
    <property type="match status" value="1"/>
</dbReference>
<keyword evidence="10" id="KW-1185">Reference proteome</keyword>
<evidence type="ECO:0000256" key="5">
    <source>
        <dbReference type="RuleBase" id="RU004019"/>
    </source>
</evidence>
<dbReference type="EMBL" id="OU892287">
    <property type="protein sequence ID" value="CAG9762523.1"/>
    <property type="molecule type" value="Genomic_DNA"/>
</dbReference>
<gene>
    <name evidence="9" type="ORF">CEUTPL_LOCUS3202</name>
</gene>
<dbReference type="Proteomes" id="UP001152799">
    <property type="component" value="Chromosome 11"/>
</dbReference>
<dbReference type="InterPro" id="IPR046328">
    <property type="entry name" value="ETS_fam"/>
</dbReference>
<keyword evidence="4 5" id="KW-0539">Nucleus</keyword>
<feature type="domain" description="PNT" evidence="8">
    <location>
        <begin position="365"/>
        <end position="449"/>
    </location>
</feature>